<keyword evidence="1" id="KW-0808">Transferase</keyword>
<evidence type="ECO:0000256" key="2">
    <source>
        <dbReference type="ARBA" id="ARBA00022741"/>
    </source>
</evidence>
<keyword evidence="2" id="KW-0547">Nucleotide-binding</keyword>
<dbReference type="PANTHER" id="PTHR44329:SF288">
    <property type="entry name" value="MITOGEN-ACTIVATED PROTEIN KINASE KINASE KINASE 20"/>
    <property type="match status" value="1"/>
</dbReference>
<dbReference type="GO" id="GO:0004674">
    <property type="term" value="F:protein serine/threonine kinase activity"/>
    <property type="evidence" value="ECO:0007669"/>
    <property type="project" value="TreeGrafter"/>
</dbReference>
<dbReference type="Pfam" id="PF00069">
    <property type="entry name" value="Pkinase"/>
    <property type="match status" value="1"/>
</dbReference>
<dbReference type="AlphaFoldDB" id="A0A8H4RNM0"/>
<proteinExistence type="predicted"/>
<feature type="domain" description="Protein kinase" evidence="5">
    <location>
        <begin position="205"/>
        <end position="575"/>
    </location>
</feature>
<name>A0A8H4RNM0_9HELO</name>
<gene>
    <name evidence="6" type="ORF">G7Y89_g5996</name>
</gene>
<keyword evidence="7" id="KW-1185">Reference proteome</keyword>
<dbReference type="SMART" id="SM00220">
    <property type="entry name" value="S_TKc"/>
    <property type="match status" value="1"/>
</dbReference>
<evidence type="ECO:0000256" key="4">
    <source>
        <dbReference type="ARBA" id="ARBA00022840"/>
    </source>
</evidence>
<dbReference type="GO" id="GO:0005524">
    <property type="term" value="F:ATP binding"/>
    <property type="evidence" value="ECO:0007669"/>
    <property type="project" value="UniProtKB-KW"/>
</dbReference>
<evidence type="ECO:0000313" key="7">
    <source>
        <dbReference type="Proteomes" id="UP000566819"/>
    </source>
</evidence>
<evidence type="ECO:0000313" key="6">
    <source>
        <dbReference type="EMBL" id="KAF4632136.1"/>
    </source>
</evidence>
<dbReference type="InterPro" id="IPR008271">
    <property type="entry name" value="Ser/Thr_kinase_AS"/>
</dbReference>
<keyword evidence="4" id="KW-0067">ATP-binding</keyword>
<dbReference type="SUPFAM" id="SSF56112">
    <property type="entry name" value="Protein kinase-like (PK-like)"/>
    <property type="match status" value="1"/>
</dbReference>
<protein>
    <recommendedName>
        <fullName evidence="5">Protein kinase domain-containing protein</fullName>
    </recommendedName>
</protein>
<reference evidence="6 7" key="1">
    <citation type="submission" date="2020-03" db="EMBL/GenBank/DDBJ databases">
        <title>Draft Genome Sequence of Cudoniella acicularis.</title>
        <authorList>
            <person name="Buettner E."/>
            <person name="Kellner H."/>
        </authorList>
    </citation>
    <scope>NUCLEOTIDE SEQUENCE [LARGE SCALE GENOMIC DNA]</scope>
    <source>
        <strain evidence="6 7">DSM 108380</strain>
    </source>
</reference>
<dbReference type="Gene3D" id="1.10.510.10">
    <property type="entry name" value="Transferase(Phosphotransferase) domain 1"/>
    <property type="match status" value="1"/>
</dbReference>
<evidence type="ECO:0000256" key="3">
    <source>
        <dbReference type="ARBA" id="ARBA00022777"/>
    </source>
</evidence>
<dbReference type="EMBL" id="JAAMPI010000375">
    <property type="protein sequence ID" value="KAF4632136.1"/>
    <property type="molecule type" value="Genomic_DNA"/>
</dbReference>
<organism evidence="6 7">
    <name type="scientific">Cudoniella acicularis</name>
    <dbReference type="NCBI Taxonomy" id="354080"/>
    <lineage>
        <taxon>Eukaryota</taxon>
        <taxon>Fungi</taxon>
        <taxon>Dikarya</taxon>
        <taxon>Ascomycota</taxon>
        <taxon>Pezizomycotina</taxon>
        <taxon>Leotiomycetes</taxon>
        <taxon>Helotiales</taxon>
        <taxon>Tricladiaceae</taxon>
        <taxon>Cudoniella</taxon>
    </lineage>
</organism>
<dbReference type="InterPro" id="IPR051681">
    <property type="entry name" value="Ser/Thr_Kinases-Pseudokinases"/>
</dbReference>
<accession>A0A8H4RNM0</accession>
<dbReference type="PANTHER" id="PTHR44329">
    <property type="entry name" value="SERINE/THREONINE-PROTEIN KINASE TNNI3K-RELATED"/>
    <property type="match status" value="1"/>
</dbReference>
<dbReference type="OrthoDB" id="4062651at2759"/>
<dbReference type="PROSITE" id="PS50011">
    <property type="entry name" value="PROTEIN_KINASE_DOM"/>
    <property type="match status" value="1"/>
</dbReference>
<dbReference type="InterPro" id="IPR000719">
    <property type="entry name" value="Prot_kinase_dom"/>
</dbReference>
<evidence type="ECO:0000259" key="5">
    <source>
        <dbReference type="PROSITE" id="PS50011"/>
    </source>
</evidence>
<dbReference type="PROSITE" id="PS00108">
    <property type="entry name" value="PROTEIN_KINASE_ST"/>
    <property type="match status" value="1"/>
</dbReference>
<dbReference type="Proteomes" id="UP000566819">
    <property type="component" value="Unassembled WGS sequence"/>
</dbReference>
<comment type="caution">
    <text evidence="6">The sequence shown here is derived from an EMBL/GenBank/DDBJ whole genome shotgun (WGS) entry which is preliminary data.</text>
</comment>
<evidence type="ECO:0000256" key="1">
    <source>
        <dbReference type="ARBA" id="ARBA00022679"/>
    </source>
</evidence>
<keyword evidence="3" id="KW-0418">Kinase</keyword>
<sequence>MDISNKLRAHFAFSAAGVMPFPETRPGYLNHSASASASADADADAGIGCGAGAVDRFPFHVDHAVATPTWRIDGCVFGTTYWATPLSLLPHLPPLRIDVVIPDQLDWAPELWAVLDASESVHIHDQRAAGLGISRYLLLVLQRWSCDYPDFEQVYRALPFGSSITVGHIGLDLSEIRVQIRPNRGLQRHLLSLNTLQQWWNFQGQSLPTAIGLRELRFVRRLCSSICLIDHGGERMIFKSNTRSPSSIYHEIKVLLSLPPHPNIIGPPRGLVTMPSDSGDKGNLVCGFLHEYYELGSMETFLPQARKNHCLRFQDQVRWSLELASALSHIHSQPGMFYSDLKMDNVLLREIDGKISIVLVDFEQSRNLYTWAPPEVFYVEFIAELAFRGLARSECLTEQMMAGFREVIERYFVSRRVILPLQLMQLDYDNPDHGWYYPWLTSTPKEQDAGAVYCLGRAFWCIFEGVGDTSNVLGRSLSFDSDSEHEFPTFTHRTPESVQEFIKKCTSGAKEWTEEGPLGLFRRRGKVYPRGRTGVNGEPLATMEETKEAIKNVWEREIAKAKALLAAREKYAEGIADGNDLKLLGYLERPTLQDALVFFKDFQTVRRNEWPKIYCVS</sequence>
<dbReference type="InterPro" id="IPR011009">
    <property type="entry name" value="Kinase-like_dom_sf"/>
</dbReference>